<dbReference type="InterPro" id="IPR018392">
    <property type="entry name" value="LysM"/>
</dbReference>
<feature type="compositionally biased region" description="Polar residues" evidence="2">
    <location>
        <begin position="313"/>
        <end position="322"/>
    </location>
</feature>
<gene>
    <name evidence="4" type="primary">pilW</name>
    <name evidence="4" type="ORF">QWY20_05955</name>
</gene>
<evidence type="ECO:0000256" key="1">
    <source>
        <dbReference type="PROSITE-ProRule" id="PRU00339"/>
    </source>
</evidence>
<dbReference type="CDD" id="cd00118">
    <property type="entry name" value="LysM"/>
    <property type="match status" value="2"/>
</dbReference>
<accession>A0ABU7J3W9</accession>
<protein>
    <submittedName>
        <fullName evidence="4">Type IV pilus biogenesis/stability protein PilW</fullName>
    </submittedName>
</protein>
<keyword evidence="1" id="KW-0802">TPR repeat</keyword>
<evidence type="ECO:0000313" key="5">
    <source>
        <dbReference type="Proteomes" id="UP001336314"/>
    </source>
</evidence>
<feature type="domain" description="LysM" evidence="3">
    <location>
        <begin position="481"/>
        <end position="525"/>
    </location>
</feature>
<keyword evidence="5" id="KW-1185">Reference proteome</keyword>
<dbReference type="Pfam" id="PF01476">
    <property type="entry name" value="LysM"/>
    <property type="match status" value="2"/>
</dbReference>
<feature type="repeat" description="TPR" evidence="1">
    <location>
        <begin position="43"/>
        <end position="76"/>
    </location>
</feature>
<dbReference type="Pfam" id="PF13431">
    <property type="entry name" value="TPR_17"/>
    <property type="match status" value="1"/>
</dbReference>
<feature type="repeat" description="TPR" evidence="1">
    <location>
        <begin position="77"/>
        <end position="110"/>
    </location>
</feature>
<dbReference type="SMART" id="SM00257">
    <property type="entry name" value="LysM"/>
    <property type="match status" value="2"/>
</dbReference>
<dbReference type="Gene3D" id="1.25.40.10">
    <property type="entry name" value="Tetratricopeptide repeat domain"/>
    <property type="match status" value="1"/>
</dbReference>
<dbReference type="InterPro" id="IPR019734">
    <property type="entry name" value="TPR_rpt"/>
</dbReference>
<organism evidence="4 5">
    <name type="scientific">Alkalimonas cellulosilytica</name>
    <dbReference type="NCBI Taxonomy" id="3058395"/>
    <lineage>
        <taxon>Bacteria</taxon>
        <taxon>Pseudomonadati</taxon>
        <taxon>Pseudomonadota</taxon>
        <taxon>Gammaproteobacteria</taxon>
        <taxon>Alkalimonas</taxon>
    </lineage>
</organism>
<dbReference type="Gene3D" id="3.10.350.10">
    <property type="entry name" value="LysM domain"/>
    <property type="match status" value="2"/>
</dbReference>
<dbReference type="PROSITE" id="PS50005">
    <property type="entry name" value="TPR"/>
    <property type="match status" value="2"/>
</dbReference>
<evidence type="ECO:0000259" key="3">
    <source>
        <dbReference type="PROSITE" id="PS51782"/>
    </source>
</evidence>
<dbReference type="NCBIfam" id="TIGR02521">
    <property type="entry name" value="type_IV_pilW"/>
    <property type="match status" value="1"/>
</dbReference>
<dbReference type="PANTHER" id="PTHR33734">
    <property type="entry name" value="LYSM DOMAIN-CONTAINING GPI-ANCHORED PROTEIN 2"/>
    <property type="match status" value="1"/>
</dbReference>
<dbReference type="InterPro" id="IPR011990">
    <property type="entry name" value="TPR-like_helical_dom_sf"/>
</dbReference>
<feature type="domain" description="LysM" evidence="3">
    <location>
        <begin position="545"/>
        <end position="589"/>
    </location>
</feature>
<dbReference type="EMBL" id="JAUHLI010000005">
    <property type="protein sequence ID" value="MEE2000990.1"/>
    <property type="molecule type" value="Genomic_DNA"/>
</dbReference>
<dbReference type="InterPro" id="IPR013360">
    <property type="entry name" value="Pilus_4_PilW"/>
</dbReference>
<feature type="compositionally biased region" description="Low complexity" evidence="2">
    <location>
        <begin position="282"/>
        <end position="296"/>
    </location>
</feature>
<name>A0ABU7J3W9_9GAMM</name>
<comment type="caution">
    <text evidence="4">The sequence shown here is derived from an EMBL/GenBank/DDBJ whole genome shotgun (WGS) entry which is preliminary data.</text>
</comment>
<feature type="region of interest" description="Disordered" evidence="2">
    <location>
        <begin position="281"/>
        <end position="341"/>
    </location>
</feature>
<feature type="compositionally biased region" description="Basic and acidic residues" evidence="2">
    <location>
        <begin position="301"/>
        <end position="311"/>
    </location>
</feature>
<dbReference type="SUPFAM" id="SSF54106">
    <property type="entry name" value="LysM domain"/>
    <property type="match status" value="2"/>
</dbReference>
<dbReference type="PANTHER" id="PTHR33734:SF22">
    <property type="entry name" value="MEMBRANE-BOUND LYTIC MUREIN TRANSGLYCOSYLASE D"/>
    <property type="match status" value="1"/>
</dbReference>
<sequence length="600" mass="67552">MQKLSVSMVVMSALVLSGCVSESTYVGSERPVQQRQVDNTEAARTRMSLGLNYLQRGENAQAIFNLERARALAPQLPEVYNALAFYYQNVNEPVQAEAAFKQALARDPDNADTYNNYGAFLCQQGKYDEAEHLLLSAIRRPGYMRVSESYENLALCQLQQNNFSRAQRYLESAVLHSGNRISSLLNLAGLDYAMGNHQRARQHLTRIQRLGHVSANTSLLSYLIADKELDSETQRTARELLLQVYPDSEAARLMRQERLQDSEYEQLRERYKQYLISNLDLPEPATQQETATEQPQIRIVRRNEPRSEPEAPRQSQSLTRTAQRAVPEAEPRPVSRTADIQPEPEAEAQLVADKASFAADRLVSPEVIAAPIWSAPKPEPRQEPEQTRPPVLELEPFALPAFHFDVDPTVAEPGRTESAAEATEAYAAEIISEQSLDTELLAAASVHSPDAEPESQELPEKNLQTEAIAPVAGPSESADVAYHIVQQGESLFAISMRYNLRLERLQQWNQLSPGATIRAGQRLWLAEPPLEVIVAPSEVTVERPDTHVVAEGDTLFNISMRYNIRLTRLLHWNNLTERSRVYVGQRIYLKDPAELIHDDR</sequence>
<proteinExistence type="predicted"/>
<dbReference type="SMART" id="SM00028">
    <property type="entry name" value="TPR"/>
    <property type="match status" value="5"/>
</dbReference>
<dbReference type="RefSeq" id="WP_330128121.1">
    <property type="nucleotide sequence ID" value="NZ_JAUHLI010000005.1"/>
</dbReference>
<dbReference type="PROSITE" id="PS51782">
    <property type="entry name" value="LYSM"/>
    <property type="match status" value="2"/>
</dbReference>
<dbReference type="InterPro" id="IPR036779">
    <property type="entry name" value="LysM_dom_sf"/>
</dbReference>
<evidence type="ECO:0000256" key="2">
    <source>
        <dbReference type="SAM" id="MobiDB-lite"/>
    </source>
</evidence>
<dbReference type="Proteomes" id="UP001336314">
    <property type="component" value="Unassembled WGS sequence"/>
</dbReference>
<dbReference type="SUPFAM" id="SSF48452">
    <property type="entry name" value="TPR-like"/>
    <property type="match status" value="1"/>
</dbReference>
<evidence type="ECO:0000313" key="4">
    <source>
        <dbReference type="EMBL" id="MEE2000990.1"/>
    </source>
</evidence>
<reference evidence="4 5" key="1">
    <citation type="submission" date="2023-07" db="EMBL/GenBank/DDBJ databases">
        <title>Alkalimonas sp., MEB108 novel, alkaliphilic bacterium isolated from Lonar Lake, India.</title>
        <authorList>
            <person name="Joshi A."/>
            <person name="Thite S."/>
        </authorList>
    </citation>
    <scope>NUCLEOTIDE SEQUENCE [LARGE SCALE GENOMIC DNA]</scope>
    <source>
        <strain evidence="4 5">MEB108</strain>
    </source>
</reference>
<dbReference type="PROSITE" id="PS51257">
    <property type="entry name" value="PROKAR_LIPOPROTEIN"/>
    <property type="match status" value="1"/>
</dbReference>